<dbReference type="InterPro" id="IPR050245">
    <property type="entry name" value="PrsA_foldase"/>
</dbReference>
<dbReference type="AlphaFoldDB" id="A0A9X3WS11"/>
<feature type="compositionally biased region" description="Low complexity" evidence="2">
    <location>
        <begin position="40"/>
        <end position="54"/>
    </location>
</feature>
<evidence type="ECO:0000313" key="5">
    <source>
        <dbReference type="Proteomes" id="UP001145050"/>
    </source>
</evidence>
<evidence type="ECO:0000256" key="2">
    <source>
        <dbReference type="SAM" id="MobiDB-lite"/>
    </source>
</evidence>
<dbReference type="Proteomes" id="UP001145050">
    <property type="component" value="Unassembled WGS sequence"/>
</dbReference>
<dbReference type="Gene3D" id="1.10.4030.10">
    <property type="entry name" value="Porin chaperone SurA, peptide-binding domain"/>
    <property type="match status" value="1"/>
</dbReference>
<gene>
    <name evidence="4" type="ORF">NC797_01675</name>
</gene>
<keyword evidence="3" id="KW-0732">Signal</keyword>
<dbReference type="PROSITE" id="PS51257">
    <property type="entry name" value="PROKAR_LIPOPROTEIN"/>
    <property type="match status" value="1"/>
</dbReference>
<accession>A0A9X3WS11</accession>
<feature type="chain" id="PRO_5040842541" evidence="3">
    <location>
        <begin position="19"/>
        <end position="252"/>
    </location>
</feature>
<organism evidence="4 5">
    <name type="scientific">Terrihalobacillus insolitus</name>
    <dbReference type="NCBI Taxonomy" id="2950438"/>
    <lineage>
        <taxon>Bacteria</taxon>
        <taxon>Bacillati</taxon>
        <taxon>Bacillota</taxon>
        <taxon>Bacilli</taxon>
        <taxon>Bacillales</taxon>
        <taxon>Bacillaceae</taxon>
        <taxon>Terrihalobacillus</taxon>
    </lineage>
</organism>
<evidence type="ECO:0000313" key="4">
    <source>
        <dbReference type="EMBL" id="MDC3423216.1"/>
    </source>
</evidence>
<protein>
    <submittedName>
        <fullName evidence="4">SurA N-terminal domain-containing protein</fullName>
    </submittedName>
</protein>
<reference evidence="4" key="1">
    <citation type="submission" date="2022-06" db="EMBL/GenBank/DDBJ databases">
        <title>Aquibacillus sp. a new bacterium isolated from soil saline samples.</title>
        <authorList>
            <person name="Galisteo C."/>
            <person name="De La Haba R."/>
            <person name="Sanchez-Porro C."/>
            <person name="Ventosa A."/>
        </authorList>
    </citation>
    <scope>NUCLEOTIDE SEQUENCE</scope>
    <source>
        <strain evidence="4">3ASR75-11</strain>
    </source>
</reference>
<dbReference type="EMBL" id="JAMQKB010000001">
    <property type="protein sequence ID" value="MDC3423216.1"/>
    <property type="molecule type" value="Genomic_DNA"/>
</dbReference>
<comment type="caution">
    <text evidence="4">The sequence shown here is derived from an EMBL/GenBank/DDBJ whole genome shotgun (WGS) entry which is preliminary data.</text>
</comment>
<dbReference type="InterPro" id="IPR027304">
    <property type="entry name" value="Trigger_fact/SurA_dom_sf"/>
</dbReference>
<evidence type="ECO:0000256" key="3">
    <source>
        <dbReference type="SAM" id="SignalP"/>
    </source>
</evidence>
<sequence>MKKLTILLFALAISVLLAACSSGEDNSSDSAGSEEEQESQGDQTEAAEGTQAAQEDVEVSDEEKVDEGKVVATVNGTEIVGEEYNSLYVQTKIMLQQYQQDTSDTDLIKTQTLDTLISQELIKQEAEAKGITVEDQEVADNIEQIKSQYEDDQQFKDEFLDKLQLSEDGLKEQVAYELRLQKYMDEELPEVEITDKQVEDYYAQLESQSENVPKLEDIQSDLKDQLAQQEKQQKLNEVIQELKDNGEVEKLI</sequence>
<feature type="signal peptide" evidence="3">
    <location>
        <begin position="1"/>
        <end position="18"/>
    </location>
</feature>
<proteinExistence type="predicted"/>
<feature type="coiled-coil region" evidence="1">
    <location>
        <begin position="212"/>
        <end position="245"/>
    </location>
</feature>
<keyword evidence="1" id="KW-0175">Coiled coil</keyword>
<feature type="region of interest" description="Disordered" evidence="2">
    <location>
        <begin position="22"/>
        <end position="68"/>
    </location>
</feature>
<keyword evidence="5" id="KW-1185">Reference proteome</keyword>
<name>A0A9X3WS11_9BACI</name>
<dbReference type="PANTHER" id="PTHR47245:SF2">
    <property type="entry name" value="PEPTIDYL-PROLYL CIS-TRANS ISOMERASE HP_0175-RELATED"/>
    <property type="match status" value="1"/>
</dbReference>
<evidence type="ECO:0000256" key="1">
    <source>
        <dbReference type="SAM" id="Coils"/>
    </source>
</evidence>
<dbReference type="PANTHER" id="PTHR47245">
    <property type="entry name" value="PEPTIDYLPROLYL ISOMERASE"/>
    <property type="match status" value="1"/>
</dbReference>
<feature type="compositionally biased region" description="Acidic residues" evidence="2">
    <location>
        <begin position="55"/>
        <end position="65"/>
    </location>
</feature>
<dbReference type="RefSeq" id="WP_272434884.1">
    <property type="nucleotide sequence ID" value="NZ_JAMQKB010000001.1"/>
</dbReference>
<dbReference type="Pfam" id="PF13624">
    <property type="entry name" value="SurA_N_3"/>
    <property type="match status" value="1"/>
</dbReference>
<dbReference type="SUPFAM" id="SSF109998">
    <property type="entry name" value="Triger factor/SurA peptide-binding domain-like"/>
    <property type="match status" value="1"/>
</dbReference>